<dbReference type="Proteomes" id="UP000504882">
    <property type="component" value="Unassembled WGS sequence"/>
</dbReference>
<name>A0ABY2E5T1_9MICO</name>
<comment type="caution">
    <text evidence="2">The sequence shown here is derived from an EMBL/GenBank/DDBJ whole genome shotgun (WGS) entry which is preliminary data.</text>
</comment>
<evidence type="ECO:0000313" key="3">
    <source>
        <dbReference type="Proteomes" id="UP000504882"/>
    </source>
</evidence>
<keyword evidence="3" id="KW-1185">Reference proteome</keyword>
<gene>
    <name evidence="2" type="ORF">EXU48_15615</name>
</gene>
<protein>
    <submittedName>
        <fullName evidence="2">Uncharacterized protein</fullName>
    </submittedName>
</protein>
<organism evidence="2 3">
    <name type="scientific">Occultella glacieicola</name>
    <dbReference type="NCBI Taxonomy" id="2518684"/>
    <lineage>
        <taxon>Bacteria</taxon>
        <taxon>Bacillati</taxon>
        <taxon>Actinomycetota</taxon>
        <taxon>Actinomycetes</taxon>
        <taxon>Micrococcales</taxon>
        <taxon>Ruaniaceae</taxon>
        <taxon>Occultella</taxon>
    </lineage>
</organism>
<evidence type="ECO:0000313" key="2">
    <source>
        <dbReference type="EMBL" id="TDE91573.1"/>
    </source>
</evidence>
<dbReference type="RefSeq" id="WP_133108607.1">
    <property type="nucleotide sequence ID" value="NZ_SMNA01000007.1"/>
</dbReference>
<feature type="transmembrane region" description="Helical" evidence="1">
    <location>
        <begin position="89"/>
        <end position="107"/>
    </location>
</feature>
<dbReference type="EMBL" id="SMNA01000007">
    <property type="protein sequence ID" value="TDE91573.1"/>
    <property type="molecule type" value="Genomic_DNA"/>
</dbReference>
<proteinExistence type="predicted"/>
<sequence>MEPDPPSTPSRAAATWVILTASLILLWTLVSVWLLAIPAPAQSACPAVHPAPAGCSPARVPVAALWSVVLAAAYATVLILALKARHRGLGALIGGVVMLAALGFAAYRVTLDG</sequence>
<keyword evidence="1" id="KW-0472">Membrane</keyword>
<reference evidence="2 3" key="1">
    <citation type="submission" date="2019-03" db="EMBL/GenBank/DDBJ databases">
        <title>Genomic features of bacteria from cold environments.</title>
        <authorList>
            <person name="Shen L."/>
        </authorList>
    </citation>
    <scope>NUCLEOTIDE SEQUENCE [LARGE SCALE GENOMIC DNA]</scope>
    <source>
        <strain evidence="3">T3246-1</strain>
    </source>
</reference>
<feature type="transmembrane region" description="Helical" evidence="1">
    <location>
        <begin position="63"/>
        <end position="82"/>
    </location>
</feature>
<keyword evidence="1" id="KW-0812">Transmembrane</keyword>
<accession>A0ABY2E5T1</accession>
<evidence type="ECO:0000256" key="1">
    <source>
        <dbReference type="SAM" id="Phobius"/>
    </source>
</evidence>
<keyword evidence="1" id="KW-1133">Transmembrane helix</keyword>
<feature type="transmembrane region" description="Helical" evidence="1">
    <location>
        <begin position="12"/>
        <end position="36"/>
    </location>
</feature>